<dbReference type="PRINTS" id="PR00038">
    <property type="entry name" value="HTHLUXR"/>
</dbReference>
<accession>A0ABW9HPL6</accession>
<evidence type="ECO:0000256" key="2">
    <source>
        <dbReference type="ARBA" id="ARBA00022840"/>
    </source>
</evidence>
<dbReference type="InterPro" id="IPR041664">
    <property type="entry name" value="AAA_16"/>
</dbReference>
<dbReference type="Gene3D" id="1.25.40.10">
    <property type="entry name" value="Tetratricopeptide repeat domain"/>
    <property type="match status" value="1"/>
</dbReference>
<dbReference type="SUPFAM" id="SSF46894">
    <property type="entry name" value="C-terminal effector domain of the bipartite response regulators"/>
    <property type="match status" value="1"/>
</dbReference>
<dbReference type="InterPro" id="IPR036388">
    <property type="entry name" value="WH-like_DNA-bd_sf"/>
</dbReference>
<proteinExistence type="predicted"/>
<evidence type="ECO:0000313" key="5">
    <source>
        <dbReference type="EMBL" id="MFM9609666.1"/>
    </source>
</evidence>
<evidence type="ECO:0000259" key="4">
    <source>
        <dbReference type="PROSITE" id="PS50043"/>
    </source>
</evidence>
<dbReference type="SUPFAM" id="SSF52540">
    <property type="entry name" value="P-loop containing nucleoside triphosphate hydrolases"/>
    <property type="match status" value="1"/>
</dbReference>
<dbReference type="Proteomes" id="UP001631957">
    <property type="component" value="Unassembled WGS sequence"/>
</dbReference>
<keyword evidence="1" id="KW-0547">Nucleotide-binding</keyword>
<keyword evidence="2" id="KW-0067">ATP-binding</keyword>
<dbReference type="InterPro" id="IPR016032">
    <property type="entry name" value="Sig_transdc_resp-reg_C-effctor"/>
</dbReference>
<dbReference type="PANTHER" id="PTHR16305">
    <property type="entry name" value="TESTICULAR SOLUBLE ADENYLYL CYCLASE"/>
    <property type="match status" value="1"/>
</dbReference>
<comment type="caution">
    <text evidence="5">The sequence shown here is derived from an EMBL/GenBank/DDBJ whole genome shotgun (WGS) entry which is preliminary data.</text>
</comment>
<reference evidence="5 6" key="1">
    <citation type="submission" date="2024-12" db="EMBL/GenBank/DDBJ databases">
        <title>Forecasting of Potato common scab and diversities of Pathogenic streptomyces spp. in china.</title>
        <authorList>
            <person name="Handique U."/>
            <person name="Wu J."/>
        </authorList>
    </citation>
    <scope>NUCLEOTIDE SEQUENCE [LARGE SCALE GENOMIC DNA]</scope>
    <source>
        <strain evidence="5 6">ZRIMU1530</strain>
    </source>
</reference>
<dbReference type="EMBL" id="JBJVNI010000006">
    <property type="protein sequence ID" value="MFM9609666.1"/>
    <property type="molecule type" value="Genomic_DNA"/>
</dbReference>
<feature type="region of interest" description="Disordered" evidence="3">
    <location>
        <begin position="527"/>
        <end position="562"/>
    </location>
</feature>
<protein>
    <submittedName>
        <fullName evidence="5">AAA family ATPase</fullName>
    </submittedName>
</protein>
<dbReference type="RefSeq" id="WP_409121340.1">
    <property type="nucleotide sequence ID" value="NZ_JBJVNI010000006.1"/>
</dbReference>
<sequence length="999" mass="104409">MAVSGDLFVPNPSPLAGRGAELGVLRDAWRRTVRLRPTVVVVEGAPGIGKSALVGAFLKEAAPPVVARSYGDEAWERRPWEVLRQIVRELPGARGGELTEEADPALVARALAEDLGRVGRPVVVVVDDAHWGDRASMTALRLAARSLRSEPVLFLLAYVPVDAAVTQGRSWGRAHEGLHEGWRRLIESGEGNVVRLEGLSADALLRLAPSWGQPRLSPSGAAHLHELTGGNPLHARQLLQQVAPHALAYGQGPLPAHRSMPLTLISRLGSCAPGTRDLVAAGAVLGRRFLLAQARELAGLRAGDGCGGEVTGGVESAGALGDVGSVGAGGGGAGVPGVVGGGARAGGGDVGEALDEAVRAGLLVEVPGTGGRTLAFPNGVIGDYVYSDMSPGRRRRLHRAAAEFGGPDALWHRIAADQGQNEDVALAAEQEARRQLSLGNLRLAAVYAGHALELTPPGPHVRARLLTAVEALLVSGDASTARRYEGELTSLAPGPWVDYVTGYLVLLGGRIAEARGLFRRALEGVRAGSEGGTTPGEKGPLQDHGTPSTLPVTSSPLPVTPSTTPADLEARIATQLAIIGVVQLDYQDMVFYGEAAVAAPTREPWVRAFAWFAKTVGTALAGDAGKALRELGAVHLPGAPAGLDGLVARGMIRLWTDDLDGAHADLGSAVERATRGEALRIGQGLGFLGEAEYRRGNLAEAVRLTASAIGDAAENGRVWDYPLLHALACYPLAAQGSWEEAAGHAREATDWSQLLASPMSFAFAAGARAAIAQAAEDHEGFLDAAEAIETHYSSREPGAHLFGPVRADALSRLGRTAEAAHALAEFAARTRAVDRVSAHLAMARVRAQISEAEGEPAAALASCEEALTLAKEAGLPLEGARVRLVTARQMSALGRGLAAEAALREALHTFTDSGAHAYEAQTRRLAADLGLSLTGPVSALAALTPREREAVRLMRTGLSNQGIARRLGVAEKTVETHLQHAYDKLRLSRDQLRALKLDD</sequence>
<evidence type="ECO:0000256" key="3">
    <source>
        <dbReference type="SAM" id="MobiDB-lite"/>
    </source>
</evidence>
<dbReference type="CDD" id="cd06170">
    <property type="entry name" value="LuxR_C_like"/>
    <property type="match status" value="1"/>
</dbReference>
<dbReference type="Gene3D" id="1.10.10.10">
    <property type="entry name" value="Winged helix-like DNA-binding domain superfamily/Winged helix DNA-binding domain"/>
    <property type="match status" value="1"/>
</dbReference>
<feature type="domain" description="HTH luxR-type" evidence="4">
    <location>
        <begin position="936"/>
        <end position="999"/>
    </location>
</feature>
<dbReference type="InterPro" id="IPR000792">
    <property type="entry name" value="Tscrpt_reg_LuxR_C"/>
</dbReference>
<feature type="compositionally biased region" description="Low complexity" evidence="3">
    <location>
        <begin position="546"/>
        <end position="562"/>
    </location>
</feature>
<evidence type="ECO:0000256" key="1">
    <source>
        <dbReference type="ARBA" id="ARBA00022741"/>
    </source>
</evidence>
<organism evidence="5 6">
    <name type="scientific">Streptomyces niveiscabiei</name>
    <dbReference type="NCBI Taxonomy" id="164115"/>
    <lineage>
        <taxon>Bacteria</taxon>
        <taxon>Bacillati</taxon>
        <taxon>Actinomycetota</taxon>
        <taxon>Actinomycetes</taxon>
        <taxon>Kitasatosporales</taxon>
        <taxon>Streptomycetaceae</taxon>
        <taxon>Streptomyces</taxon>
    </lineage>
</organism>
<name>A0ABW9HPL6_9ACTN</name>
<dbReference type="Gene3D" id="3.40.50.300">
    <property type="entry name" value="P-loop containing nucleotide triphosphate hydrolases"/>
    <property type="match status" value="1"/>
</dbReference>
<evidence type="ECO:0000313" key="6">
    <source>
        <dbReference type="Proteomes" id="UP001631957"/>
    </source>
</evidence>
<dbReference type="SMART" id="SM00421">
    <property type="entry name" value="HTH_LUXR"/>
    <property type="match status" value="1"/>
</dbReference>
<dbReference type="PANTHER" id="PTHR16305:SF35">
    <property type="entry name" value="TRANSCRIPTIONAL ACTIVATOR DOMAIN"/>
    <property type="match status" value="1"/>
</dbReference>
<dbReference type="PROSITE" id="PS50043">
    <property type="entry name" value="HTH_LUXR_2"/>
    <property type="match status" value="1"/>
</dbReference>
<dbReference type="InterPro" id="IPR027417">
    <property type="entry name" value="P-loop_NTPase"/>
</dbReference>
<keyword evidence="6" id="KW-1185">Reference proteome</keyword>
<gene>
    <name evidence="5" type="ORF">ACKI18_13235</name>
</gene>
<dbReference type="InterPro" id="IPR011990">
    <property type="entry name" value="TPR-like_helical_dom_sf"/>
</dbReference>
<dbReference type="Pfam" id="PF13191">
    <property type="entry name" value="AAA_16"/>
    <property type="match status" value="1"/>
</dbReference>
<dbReference type="PROSITE" id="PS00622">
    <property type="entry name" value="HTH_LUXR_1"/>
    <property type="match status" value="1"/>
</dbReference>
<dbReference type="Pfam" id="PF00196">
    <property type="entry name" value="GerE"/>
    <property type="match status" value="1"/>
</dbReference>